<feature type="domain" description="SnoaL-like" evidence="1">
    <location>
        <begin position="40"/>
        <end position="135"/>
    </location>
</feature>
<proteinExistence type="predicted"/>
<evidence type="ECO:0000313" key="3">
    <source>
        <dbReference type="Proteomes" id="UP000698800"/>
    </source>
</evidence>
<evidence type="ECO:0000259" key="1">
    <source>
        <dbReference type="Pfam" id="PF12680"/>
    </source>
</evidence>
<evidence type="ECO:0000313" key="2">
    <source>
        <dbReference type="EMBL" id="KAH0543725.1"/>
    </source>
</evidence>
<organism evidence="2 3">
    <name type="scientific">Glutinoglossum americanum</name>
    <dbReference type="NCBI Taxonomy" id="1670608"/>
    <lineage>
        <taxon>Eukaryota</taxon>
        <taxon>Fungi</taxon>
        <taxon>Dikarya</taxon>
        <taxon>Ascomycota</taxon>
        <taxon>Pezizomycotina</taxon>
        <taxon>Geoglossomycetes</taxon>
        <taxon>Geoglossales</taxon>
        <taxon>Geoglossaceae</taxon>
        <taxon>Glutinoglossum</taxon>
    </lineage>
</organism>
<keyword evidence="3" id="KW-1185">Reference proteome</keyword>
<dbReference type="Pfam" id="PF12680">
    <property type="entry name" value="SnoaL_2"/>
    <property type="match status" value="1"/>
</dbReference>
<dbReference type="AlphaFoldDB" id="A0A9P8I767"/>
<dbReference type="EMBL" id="JAGHQL010000028">
    <property type="protein sequence ID" value="KAH0543725.1"/>
    <property type="molecule type" value="Genomic_DNA"/>
</dbReference>
<dbReference type="SUPFAM" id="SSF54427">
    <property type="entry name" value="NTF2-like"/>
    <property type="match status" value="1"/>
</dbReference>
<gene>
    <name evidence="2" type="ORF">FGG08_002041</name>
</gene>
<dbReference type="Proteomes" id="UP000698800">
    <property type="component" value="Unassembled WGS sequence"/>
</dbReference>
<sequence length="147" mass="16379">PRPPVPDKPTITVMSLKISTAPSEDESTIRALLSANLLNVFDERDASKRSTAVQDTYTEDITWYESPDNIIQGRAALNARASELQTEFPGFKFHADGIMSVRQNIGVLRWYYGPEDKPDMVRGTDVIIVEGGKIKALWTTIDNAPEK</sequence>
<accession>A0A9P8I767</accession>
<dbReference type="InterPro" id="IPR037401">
    <property type="entry name" value="SnoaL-like"/>
</dbReference>
<dbReference type="Gene3D" id="3.10.450.50">
    <property type="match status" value="1"/>
</dbReference>
<dbReference type="OrthoDB" id="4107844at2759"/>
<protein>
    <recommendedName>
        <fullName evidence="1">SnoaL-like domain-containing protein</fullName>
    </recommendedName>
</protein>
<name>A0A9P8I767_9PEZI</name>
<feature type="non-terminal residue" evidence="2">
    <location>
        <position position="1"/>
    </location>
</feature>
<dbReference type="InterPro" id="IPR032710">
    <property type="entry name" value="NTF2-like_dom_sf"/>
</dbReference>
<reference evidence="2" key="1">
    <citation type="submission" date="2021-03" db="EMBL/GenBank/DDBJ databases">
        <title>Comparative genomics and phylogenomic investigation of the class Geoglossomycetes provide insights into ecological specialization and systematics.</title>
        <authorList>
            <person name="Melie T."/>
            <person name="Pirro S."/>
            <person name="Miller A.N."/>
            <person name="Quandt A."/>
        </authorList>
    </citation>
    <scope>NUCLEOTIDE SEQUENCE</scope>
    <source>
        <strain evidence="2">GBOQ0MN5Z8</strain>
    </source>
</reference>
<comment type="caution">
    <text evidence="2">The sequence shown here is derived from an EMBL/GenBank/DDBJ whole genome shotgun (WGS) entry which is preliminary data.</text>
</comment>